<reference evidence="3 4" key="3">
    <citation type="submission" date="2019-03" db="EMBL/GenBank/DDBJ databases">
        <title>Genomic Encyclopedia of Type Strains, Phase IV (KMG-IV): sequencing the most valuable type-strain genomes for metagenomic binning, comparative biology and taxonomic classification.</title>
        <authorList>
            <person name="Goeker M."/>
        </authorList>
    </citation>
    <scope>NUCLEOTIDE SEQUENCE [LARGE SCALE GENOMIC DNA]</scope>
    <source>
        <strain evidence="3 4">DSM 103236</strain>
    </source>
</reference>
<evidence type="ECO:0000256" key="1">
    <source>
        <dbReference type="SAM" id="SignalP"/>
    </source>
</evidence>
<dbReference type="EMBL" id="BMJO01000004">
    <property type="protein sequence ID" value="GGE60327.1"/>
    <property type="molecule type" value="Genomic_DNA"/>
</dbReference>
<gene>
    <name evidence="3" type="ORF">EV200_103607</name>
    <name evidence="2" type="ORF">GCM10011413_28440</name>
</gene>
<dbReference type="AlphaFoldDB" id="A0A4R2HJP3"/>
<accession>A0A4R2HJP3</accession>
<reference evidence="2" key="1">
    <citation type="journal article" date="2014" name="Int. J. Syst. Evol. Microbiol.">
        <title>Complete genome of a new Firmicutes species belonging to the dominant human colonic microbiota ('Ruminococcus bicirculans') reveals two chromosomes and a selective capacity to utilize plant glucans.</title>
        <authorList>
            <consortium name="NISC Comparative Sequencing Program"/>
            <person name="Wegmann U."/>
            <person name="Louis P."/>
            <person name="Goesmann A."/>
            <person name="Henrissat B."/>
            <person name="Duncan S.H."/>
            <person name="Flint H.J."/>
        </authorList>
    </citation>
    <scope>NUCLEOTIDE SEQUENCE</scope>
    <source>
        <strain evidence="2">CGMCC 1.15644</strain>
    </source>
</reference>
<evidence type="ECO:0000313" key="5">
    <source>
        <dbReference type="Proteomes" id="UP000622648"/>
    </source>
</evidence>
<proteinExistence type="predicted"/>
<evidence type="ECO:0008006" key="6">
    <source>
        <dbReference type="Google" id="ProtNLM"/>
    </source>
</evidence>
<comment type="caution">
    <text evidence="3">The sequence shown here is derived from an EMBL/GenBank/DDBJ whole genome shotgun (WGS) entry which is preliminary data.</text>
</comment>
<sequence length="216" mass="24898">MKKFILCFLFALAAYYSFAQNVTVGPSAKPLLKSVVKTSVQGSPYFNERYTSGKIKTASQKEFTINNLKYNLETQQLEYAENDQIYAIQDSVQSFTLVDSLGKENVFFKLNSENATGFYKIIADGKIALLKKYTVRKEENQDWYTKKTGTKNVQHQVYFTNQDGIIKNFIPSIKSINAVLADNKNQVMKFIKNEQLNPKQEDDLIRIFNFYNTLKQ</sequence>
<dbReference type="RefSeq" id="WP_132532050.1">
    <property type="nucleotide sequence ID" value="NZ_BMJO01000004.1"/>
</dbReference>
<protein>
    <recommendedName>
        <fullName evidence="6">GLPGLI family protein</fullName>
    </recommendedName>
</protein>
<evidence type="ECO:0000313" key="3">
    <source>
        <dbReference type="EMBL" id="TCO27273.1"/>
    </source>
</evidence>
<evidence type="ECO:0000313" key="4">
    <source>
        <dbReference type="Proteomes" id="UP000295684"/>
    </source>
</evidence>
<dbReference type="OrthoDB" id="759189at2"/>
<name>A0A4R2HJP3_9SPHI</name>
<dbReference type="Proteomes" id="UP000295684">
    <property type="component" value="Unassembled WGS sequence"/>
</dbReference>
<reference evidence="2" key="4">
    <citation type="submission" date="2024-05" db="EMBL/GenBank/DDBJ databases">
        <authorList>
            <person name="Sun Q."/>
            <person name="Zhou Y."/>
        </authorList>
    </citation>
    <scope>NUCLEOTIDE SEQUENCE</scope>
    <source>
        <strain evidence="2">CGMCC 1.15644</strain>
    </source>
</reference>
<reference evidence="5" key="2">
    <citation type="journal article" date="2019" name="Int. J. Syst. Evol. Microbiol.">
        <title>The Global Catalogue of Microorganisms (GCM) 10K type strain sequencing project: providing services to taxonomists for standard genome sequencing and annotation.</title>
        <authorList>
            <consortium name="The Broad Institute Genomics Platform"/>
            <consortium name="The Broad Institute Genome Sequencing Center for Infectious Disease"/>
            <person name="Wu L."/>
            <person name="Ma J."/>
        </authorList>
    </citation>
    <scope>NUCLEOTIDE SEQUENCE [LARGE SCALE GENOMIC DNA]</scope>
    <source>
        <strain evidence="5">CGMCC 1.15644</strain>
    </source>
</reference>
<dbReference type="EMBL" id="SLWO01000003">
    <property type="protein sequence ID" value="TCO27273.1"/>
    <property type="molecule type" value="Genomic_DNA"/>
</dbReference>
<feature type="chain" id="PRO_5020963054" description="GLPGLI family protein" evidence="1">
    <location>
        <begin position="20"/>
        <end position="216"/>
    </location>
</feature>
<keyword evidence="5" id="KW-1185">Reference proteome</keyword>
<keyword evidence="1" id="KW-0732">Signal</keyword>
<dbReference type="Proteomes" id="UP000622648">
    <property type="component" value="Unassembled WGS sequence"/>
</dbReference>
<evidence type="ECO:0000313" key="2">
    <source>
        <dbReference type="EMBL" id="GGE60327.1"/>
    </source>
</evidence>
<organism evidence="3 4">
    <name type="scientific">Pedobacter psychrotolerans</name>
    <dbReference type="NCBI Taxonomy" id="1843235"/>
    <lineage>
        <taxon>Bacteria</taxon>
        <taxon>Pseudomonadati</taxon>
        <taxon>Bacteroidota</taxon>
        <taxon>Sphingobacteriia</taxon>
        <taxon>Sphingobacteriales</taxon>
        <taxon>Sphingobacteriaceae</taxon>
        <taxon>Pedobacter</taxon>
    </lineage>
</organism>
<feature type="signal peptide" evidence="1">
    <location>
        <begin position="1"/>
        <end position="19"/>
    </location>
</feature>